<dbReference type="Proteomes" id="UP000007589">
    <property type="component" value="Chromosome"/>
</dbReference>
<evidence type="ECO:0000313" key="2">
    <source>
        <dbReference type="Proteomes" id="UP000007589"/>
    </source>
</evidence>
<gene>
    <name evidence="1" type="ordered locus">MC5_06815</name>
</gene>
<reference evidence="2" key="1">
    <citation type="submission" date="2012-02" db="EMBL/GenBank/DDBJ databases">
        <title>Complete genome sequence of Rickettsia australis strain Cutlack.</title>
        <authorList>
            <person name="Johnson S.L."/>
            <person name="Munk A.C."/>
            <person name="Han S."/>
            <person name="Bruce D.C."/>
            <person name="Dasch G.A."/>
        </authorList>
    </citation>
    <scope>NUCLEOTIDE SEQUENCE [LARGE SCALE GENOMIC DNA]</scope>
    <source>
        <strain evidence="2">Cutlack</strain>
    </source>
</reference>
<evidence type="ECO:0000313" key="1">
    <source>
        <dbReference type="EMBL" id="AFC71601.1"/>
    </source>
</evidence>
<dbReference type="EMBL" id="CP003338">
    <property type="protein sequence ID" value="AFC71601.1"/>
    <property type="molecule type" value="Genomic_DNA"/>
</dbReference>
<dbReference type="HOGENOM" id="CLU_3275884_0_0_5"/>
<organism evidence="1 2">
    <name type="scientific">Rickettsia australis (strain Cutlack)</name>
    <dbReference type="NCBI Taxonomy" id="1105110"/>
    <lineage>
        <taxon>Bacteria</taxon>
        <taxon>Pseudomonadati</taxon>
        <taxon>Pseudomonadota</taxon>
        <taxon>Alphaproteobacteria</taxon>
        <taxon>Rickettsiales</taxon>
        <taxon>Rickettsiaceae</taxon>
        <taxon>Rickettsieae</taxon>
        <taxon>Rickettsia</taxon>
        <taxon>spotted fever group</taxon>
    </lineage>
</organism>
<accession>H8K8K8</accession>
<dbReference type="KEGG" id="rau:MC5_06815"/>
<keyword evidence="2" id="KW-1185">Reference proteome</keyword>
<proteinExistence type="predicted"/>
<dbReference type="AlphaFoldDB" id="H8K8K8"/>
<name>H8K8K8_RICAC</name>
<dbReference type="RefSeq" id="WP_014413121.1">
    <property type="nucleotide sequence ID" value="NC_017058.1"/>
</dbReference>
<protein>
    <submittedName>
        <fullName evidence="1">Ankyrin repeat-containing protein</fullName>
    </submittedName>
</protein>
<sequence length="41" mass="4679">MTEILLPTLVTQKDASGPTPSFYNTNKEIIAIYYNIMNEML</sequence>